<dbReference type="Proteomes" id="UP000182284">
    <property type="component" value="Unassembled WGS sequence"/>
</dbReference>
<gene>
    <name evidence="1" type="ORF">SAMN04488117_110109</name>
</gene>
<evidence type="ECO:0000313" key="1">
    <source>
        <dbReference type="EMBL" id="SDG03048.1"/>
    </source>
</evidence>
<dbReference type="EMBL" id="FNBL01000010">
    <property type="protein sequence ID" value="SDG03048.1"/>
    <property type="molecule type" value="Genomic_DNA"/>
</dbReference>
<organism evidence="1 2">
    <name type="scientific">Celeribacter baekdonensis</name>
    <dbReference type="NCBI Taxonomy" id="875171"/>
    <lineage>
        <taxon>Bacteria</taxon>
        <taxon>Pseudomonadati</taxon>
        <taxon>Pseudomonadota</taxon>
        <taxon>Alphaproteobacteria</taxon>
        <taxon>Rhodobacterales</taxon>
        <taxon>Roseobacteraceae</taxon>
        <taxon>Celeribacter</taxon>
    </lineage>
</organism>
<name>A0A1G7QWZ7_9RHOB</name>
<dbReference type="OrthoDB" id="7874926at2"/>
<accession>A0A1G7QWZ7</accession>
<reference evidence="1 2" key="1">
    <citation type="submission" date="2016-10" db="EMBL/GenBank/DDBJ databases">
        <authorList>
            <person name="de Groot N.N."/>
        </authorList>
    </citation>
    <scope>NUCLEOTIDE SEQUENCE [LARGE SCALE GENOMIC DNA]</scope>
    <source>
        <strain evidence="1 2">DSM 27375</strain>
    </source>
</reference>
<sequence>MSRFIWSRRFEVGNNSADMNRLLERLECLQKIGVNADCLADIAPHRITQLRRRGERYLTDGLQDISGDRRHAILAVCAVEWRSAIADTVEKPMTGSWERLGARRNAFATSRSPMQEHPYRTLYRHFSLWVRP</sequence>
<proteinExistence type="predicted"/>
<dbReference type="AlphaFoldDB" id="A0A1G7QWZ7"/>
<evidence type="ECO:0000313" key="2">
    <source>
        <dbReference type="Proteomes" id="UP000182284"/>
    </source>
</evidence>
<protein>
    <submittedName>
        <fullName evidence="1">Uncharacterized protein</fullName>
    </submittedName>
</protein>